<sequence>MDHYLTTYRKSYLWPKLGPTKDRTQKPQSEVSNLSAEDEAFYEAYKQWPRPPGCRCPPFAEAARRPPPADGGEGGWSRAELVMGPLLDPKMYPVRVGASPETPTSRYNQPNAFLDKLQAKYPMLYAVLQKGVSSEVKQRVDRDRNKSTYQVDYCESGPGAEFDNLRRAADESGQIPCQAPLRLPGDPCRVGPKLRAPRVASISKQVVAGGKCGTSSGSSGT</sequence>
<accession>A0A4C1WD02</accession>
<evidence type="ECO:0000313" key="3">
    <source>
        <dbReference type="Proteomes" id="UP000299102"/>
    </source>
</evidence>
<dbReference type="STRING" id="151549.A0A4C1WD02"/>
<name>A0A4C1WD02_EUMVA</name>
<evidence type="ECO:0000313" key="2">
    <source>
        <dbReference type="EMBL" id="GBP48044.1"/>
    </source>
</evidence>
<protein>
    <submittedName>
        <fullName evidence="2">Uncharacterized protein</fullName>
    </submittedName>
</protein>
<reference evidence="2 3" key="1">
    <citation type="journal article" date="2019" name="Commun. Biol.">
        <title>The bagworm genome reveals a unique fibroin gene that provides high tensile strength.</title>
        <authorList>
            <person name="Kono N."/>
            <person name="Nakamura H."/>
            <person name="Ohtoshi R."/>
            <person name="Tomita M."/>
            <person name="Numata K."/>
            <person name="Arakawa K."/>
        </authorList>
    </citation>
    <scope>NUCLEOTIDE SEQUENCE [LARGE SCALE GENOMIC DNA]</scope>
</reference>
<feature type="region of interest" description="Disordered" evidence="1">
    <location>
        <begin position="16"/>
        <end position="35"/>
    </location>
</feature>
<dbReference type="OrthoDB" id="686784at2759"/>
<organism evidence="2 3">
    <name type="scientific">Eumeta variegata</name>
    <name type="common">Bagworm moth</name>
    <name type="synonym">Eumeta japonica</name>
    <dbReference type="NCBI Taxonomy" id="151549"/>
    <lineage>
        <taxon>Eukaryota</taxon>
        <taxon>Metazoa</taxon>
        <taxon>Ecdysozoa</taxon>
        <taxon>Arthropoda</taxon>
        <taxon>Hexapoda</taxon>
        <taxon>Insecta</taxon>
        <taxon>Pterygota</taxon>
        <taxon>Neoptera</taxon>
        <taxon>Endopterygota</taxon>
        <taxon>Lepidoptera</taxon>
        <taxon>Glossata</taxon>
        <taxon>Ditrysia</taxon>
        <taxon>Tineoidea</taxon>
        <taxon>Psychidae</taxon>
        <taxon>Oiketicinae</taxon>
        <taxon>Eumeta</taxon>
    </lineage>
</organism>
<gene>
    <name evidence="2" type="ORF">EVAR_83747_1</name>
</gene>
<dbReference type="EMBL" id="BGZK01000515">
    <property type="protein sequence ID" value="GBP48044.1"/>
    <property type="molecule type" value="Genomic_DNA"/>
</dbReference>
<proteinExistence type="predicted"/>
<dbReference type="AlphaFoldDB" id="A0A4C1WD02"/>
<feature type="compositionally biased region" description="Polar residues" evidence="1">
    <location>
        <begin position="26"/>
        <end position="35"/>
    </location>
</feature>
<keyword evidence="3" id="KW-1185">Reference proteome</keyword>
<comment type="caution">
    <text evidence="2">The sequence shown here is derived from an EMBL/GenBank/DDBJ whole genome shotgun (WGS) entry which is preliminary data.</text>
</comment>
<evidence type="ECO:0000256" key="1">
    <source>
        <dbReference type="SAM" id="MobiDB-lite"/>
    </source>
</evidence>
<dbReference type="Proteomes" id="UP000299102">
    <property type="component" value="Unassembled WGS sequence"/>
</dbReference>